<dbReference type="PANTHER" id="PTHR35174">
    <property type="entry name" value="BLL7171 PROTEIN-RELATED"/>
    <property type="match status" value="1"/>
</dbReference>
<evidence type="ECO:0000256" key="1">
    <source>
        <dbReference type="ARBA" id="ARBA00007689"/>
    </source>
</evidence>
<reference evidence="3 4" key="1">
    <citation type="submission" date="2012-02" db="EMBL/GenBank/DDBJ databases">
        <title>Complete sequence of chromosome of Singulisphaera acidiphila DSM 18658.</title>
        <authorList>
            <consortium name="US DOE Joint Genome Institute (JGI-PGF)"/>
            <person name="Lucas S."/>
            <person name="Copeland A."/>
            <person name="Lapidus A."/>
            <person name="Glavina del Rio T."/>
            <person name="Dalin E."/>
            <person name="Tice H."/>
            <person name="Bruce D."/>
            <person name="Goodwin L."/>
            <person name="Pitluck S."/>
            <person name="Peters L."/>
            <person name="Ovchinnikova G."/>
            <person name="Chertkov O."/>
            <person name="Kyrpides N."/>
            <person name="Mavromatis K."/>
            <person name="Ivanova N."/>
            <person name="Brettin T."/>
            <person name="Detter J.C."/>
            <person name="Han C."/>
            <person name="Larimer F."/>
            <person name="Land M."/>
            <person name="Hauser L."/>
            <person name="Markowitz V."/>
            <person name="Cheng J.-F."/>
            <person name="Hugenholtz P."/>
            <person name="Woyke T."/>
            <person name="Wu D."/>
            <person name="Tindall B."/>
            <person name="Pomrenke H."/>
            <person name="Brambilla E."/>
            <person name="Klenk H.-P."/>
            <person name="Eisen J.A."/>
        </authorList>
    </citation>
    <scope>NUCLEOTIDE SEQUENCE [LARGE SCALE GENOMIC DNA]</scope>
    <source>
        <strain evidence="4">ATCC BAA-1392 / DSM 18658 / VKM B-2454 / MOB10</strain>
    </source>
</reference>
<dbReference type="STRING" id="886293.Sinac_4096"/>
<dbReference type="PANTHER" id="PTHR35174:SF1">
    <property type="entry name" value="BLL0086 PROTEIN"/>
    <property type="match status" value="1"/>
</dbReference>
<dbReference type="Gene3D" id="3.30.70.1060">
    <property type="entry name" value="Dimeric alpha+beta barrel"/>
    <property type="match status" value="1"/>
</dbReference>
<dbReference type="InterPro" id="IPR011008">
    <property type="entry name" value="Dimeric_a/b-barrel"/>
</dbReference>
<dbReference type="OrthoDB" id="9807535at2"/>
<dbReference type="KEGG" id="saci:Sinac_4096"/>
<comment type="similarity">
    <text evidence="1">Belongs to the YciI family.</text>
</comment>
<dbReference type="Proteomes" id="UP000010798">
    <property type="component" value="Chromosome"/>
</dbReference>
<dbReference type="InterPro" id="IPR005545">
    <property type="entry name" value="YCII"/>
</dbReference>
<dbReference type="RefSeq" id="WP_015247439.1">
    <property type="nucleotide sequence ID" value="NC_019892.1"/>
</dbReference>
<dbReference type="HOGENOM" id="CLU_130902_4_1_0"/>
<evidence type="ECO:0000313" key="3">
    <source>
        <dbReference type="EMBL" id="AGA28310.1"/>
    </source>
</evidence>
<evidence type="ECO:0000259" key="2">
    <source>
        <dbReference type="Pfam" id="PF03795"/>
    </source>
</evidence>
<feature type="domain" description="YCII-related" evidence="2">
    <location>
        <begin position="36"/>
        <end position="94"/>
    </location>
</feature>
<organism evidence="3 4">
    <name type="scientific">Singulisphaera acidiphila (strain ATCC BAA-1392 / DSM 18658 / VKM B-2454 / MOB10)</name>
    <dbReference type="NCBI Taxonomy" id="886293"/>
    <lineage>
        <taxon>Bacteria</taxon>
        <taxon>Pseudomonadati</taxon>
        <taxon>Planctomycetota</taxon>
        <taxon>Planctomycetia</taxon>
        <taxon>Isosphaerales</taxon>
        <taxon>Isosphaeraceae</taxon>
        <taxon>Singulisphaera</taxon>
    </lineage>
</organism>
<keyword evidence="4" id="KW-1185">Reference proteome</keyword>
<dbReference type="Pfam" id="PF03795">
    <property type="entry name" value="YCII"/>
    <property type="match status" value="1"/>
</dbReference>
<name>L0DHI3_SINAD</name>
<dbReference type="AlphaFoldDB" id="L0DHI3"/>
<proteinExistence type="inferred from homology"/>
<evidence type="ECO:0000313" key="4">
    <source>
        <dbReference type="Proteomes" id="UP000010798"/>
    </source>
</evidence>
<dbReference type="SUPFAM" id="SSF54909">
    <property type="entry name" value="Dimeric alpha+beta barrel"/>
    <property type="match status" value="1"/>
</dbReference>
<protein>
    <recommendedName>
        <fullName evidence="2">YCII-related domain-containing protein</fullName>
    </recommendedName>
</protein>
<sequence>MAKFLFIFRDSLVSPAQPSPEEMQALGAAWGAWMQKFSAAILPGGDGLKPSGRLVKAGLVTDGPYVESKETIASFSVIQAEDYDAALVIALECPGDYAIEIREMAGYA</sequence>
<gene>
    <name evidence="3" type="ordered locus">Sinac_4096</name>
</gene>
<dbReference type="eggNOG" id="COG3795">
    <property type="taxonomic scope" value="Bacteria"/>
</dbReference>
<dbReference type="EMBL" id="CP003364">
    <property type="protein sequence ID" value="AGA28310.1"/>
    <property type="molecule type" value="Genomic_DNA"/>
</dbReference>
<accession>L0DHI3</accession>